<evidence type="ECO:0000313" key="6">
    <source>
        <dbReference type="EMBL" id="MFM2720754.1"/>
    </source>
</evidence>
<dbReference type="SMART" id="SM00640">
    <property type="entry name" value="Glyco_32"/>
    <property type="match status" value="1"/>
</dbReference>
<dbReference type="PANTHER" id="PTHR43101">
    <property type="entry name" value="BETA-FRUCTOSIDASE"/>
    <property type="match status" value="1"/>
</dbReference>
<protein>
    <recommendedName>
        <fullName evidence="2">beta-fructofuranosidase</fullName>
        <ecNumber evidence="2">3.2.1.26</ecNumber>
    </recommendedName>
</protein>
<evidence type="ECO:0000256" key="3">
    <source>
        <dbReference type="ARBA" id="ARBA00022801"/>
    </source>
</evidence>
<dbReference type="InterPro" id="IPR013148">
    <property type="entry name" value="Glyco_hydro_32_N"/>
</dbReference>
<reference evidence="6 7" key="1">
    <citation type="submission" date="2023-03" db="EMBL/GenBank/DDBJ databases">
        <title>MT1 and MT2 Draft Genomes of Novel Species.</title>
        <authorList>
            <person name="Venkateswaran K."/>
        </authorList>
    </citation>
    <scope>NUCLEOTIDE SEQUENCE [LARGE SCALE GENOMIC DNA]</scope>
    <source>
        <strain evidence="6 7">IF8SW-P5</strain>
    </source>
</reference>
<dbReference type="Gene3D" id="2.115.10.20">
    <property type="entry name" value="Glycosyl hydrolase domain, family 43"/>
    <property type="match status" value="1"/>
</dbReference>
<evidence type="ECO:0000256" key="4">
    <source>
        <dbReference type="ARBA" id="ARBA00023295"/>
    </source>
</evidence>
<keyword evidence="4" id="KW-0326">Glycosidase</keyword>
<dbReference type="InterPro" id="IPR051214">
    <property type="entry name" value="GH32_Enzymes"/>
</dbReference>
<name>A0ABW9GG49_9MICO</name>
<sequence length="411" mass="44462">MRPSLHFTARSGWINDPHGITFRDGEYHAFFQYVPDRVSWAPSCHWGHASGPDLLSLRERAVALYPGDGDDGIWTGCLVVDDAGEARIFYTAITEPDFGIGRVRVAFPEAGLDGSWRKGDVLVTVPEDLDLIAFRDPFIRREGESWRMFVGAAGRDGTAMALSWTSRDLEMWHYAGVVLERSTEITEPVWMGALWECPQFIAIDGREVMISSVWDADVLHYAGYAVGGFDGERFDADGWGRLTYGEGLYAPSLFFDADGQPCVQFWIRGIGDHEAGWEGAHSVPYRLGRDGAVLTAEPHPDVAAHRGPCAVDGRVEGLAADVVWSDADGSLTFASGGGTIATVERRTGEAAVRVGDREWTVPASGPLRVIVDGPVLELSSPAGVFTAALTPAGGDLRIEASAGACEVYPLS</sequence>
<dbReference type="EC" id="3.2.1.26" evidence="2"/>
<dbReference type="GO" id="GO:0016787">
    <property type="term" value="F:hydrolase activity"/>
    <property type="evidence" value="ECO:0007669"/>
    <property type="project" value="UniProtKB-KW"/>
</dbReference>
<dbReference type="Pfam" id="PF00251">
    <property type="entry name" value="Glyco_hydro_32N"/>
    <property type="match status" value="1"/>
</dbReference>
<dbReference type="EMBL" id="JAROCE010000002">
    <property type="protein sequence ID" value="MFM2720754.1"/>
    <property type="molecule type" value="Genomic_DNA"/>
</dbReference>
<dbReference type="InterPro" id="IPR023296">
    <property type="entry name" value="Glyco_hydro_beta-prop_sf"/>
</dbReference>
<gene>
    <name evidence="6" type="ORF">P5G46_09585</name>
</gene>
<comment type="caution">
    <text evidence="6">The sequence shown here is derived from an EMBL/GenBank/DDBJ whole genome shotgun (WGS) entry which is preliminary data.</text>
</comment>
<feature type="domain" description="Glycosyl hydrolase family 32 N-terminal" evidence="5">
    <location>
        <begin position="6"/>
        <end position="288"/>
    </location>
</feature>
<evidence type="ECO:0000259" key="5">
    <source>
        <dbReference type="Pfam" id="PF00251"/>
    </source>
</evidence>
<organism evidence="6 7">
    <name type="scientific">Microbacterium mcarthurae</name>
    <dbReference type="NCBI Taxonomy" id="3035918"/>
    <lineage>
        <taxon>Bacteria</taxon>
        <taxon>Bacillati</taxon>
        <taxon>Actinomycetota</taxon>
        <taxon>Actinomycetes</taxon>
        <taxon>Micrococcales</taxon>
        <taxon>Microbacteriaceae</taxon>
        <taxon>Microbacterium</taxon>
    </lineage>
</organism>
<dbReference type="CDD" id="cd08996">
    <property type="entry name" value="GH32_FFase"/>
    <property type="match status" value="1"/>
</dbReference>
<accession>A0ABW9GG49</accession>
<evidence type="ECO:0000313" key="7">
    <source>
        <dbReference type="Proteomes" id="UP001630303"/>
    </source>
</evidence>
<dbReference type="Proteomes" id="UP001630303">
    <property type="component" value="Unassembled WGS sequence"/>
</dbReference>
<dbReference type="RefSeq" id="WP_239277406.1">
    <property type="nucleotide sequence ID" value="NZ_JAROCE010000002.1"/>
</dbReference>
<keyword evidence="7" id="KW-1185">Reference proteome</keyword>
<dbReference type="InterPro" id="IPR001362">
    <property type="entry name" value="Glyco_hydro_32"/>
</dbReference>
<dbReference type="PANTHER" id="PTHR43101:SF1">
    <property type="entry name" value="BETA-FRUCTOSIDASE"/>
    <property type="match status" value="1"/>
</dbReference>
<dbReference type="SUPFAM" id="SSF75005">
    <property type="entry name" value="Arabinanase/levansucrase/invertase"/>
    <property type="match status" value="1"/>
</dbReference>
<proteinExistence type="inferred from homology"/>
<keyword evidence="3 6" id="KW-0378">Hydrolase</keyword>
<evidence type="ECO:0000256" key="1">
    <source>
        <dbReference type="ARBA" id="ARBA00009902"/>
    </source>
</evidence>
<comment type="similarity">
    <text evidence="1">Belongs to the glycosyl hydrolase 32 family.</text>
</comment>
<evidence type="ECO:0000256" key="2">
    <source>
        <dbReference type="ARBA" id="ARBA00012758"/>
    </source>
</evidence>